<dbReference type="PANTHER" id="PTHR43008">
    <property type="entry name" value="BENZIL REDUCTASE"/>
    <property type="match status" value="1"/>
</dbReference>
<name>A0ABP5R555_9ACTN</name>
<proteinExistence type="inferred from homology"/>
<dbReference type="InterPro" id="IPR002347">
    <property type="entry name" value="SDR_fam"/>
</dbReference>
<dbReference type="InterPro" id="IPR036291">
    <property type="entry name" value="NAD(P)-bd_dom_sf"/>
</dbReference>
<dbReference type="Pfam" id="PF13561">
    <property type="entry name" value="adh_short_C2"/>
    <property type="match status" value="1"/>
</dbReference>
<dbReference type="InterPro" id="IPR057326">
    <property type="entry name" value="KR_dom"/>
</dbReference>
<dbReference type="SUPFAM" id="SSF51735">
    <property type="entry name" value="NAD(P)-binding Rossmann-fold domains"/>
    <property type="match status" value="1"/>
</dbReference>
<evidence type="ECO:0000256" key="1">
    <source>
        <dbReference type="ARBA" id="ARBA00006484"/>
    </source>
</evidence>
<evidence type="ECO:0000313" key="5">
    <source>
        <dbReference type="Proteomes" id="UP001500305"/>
    </source>
</evidence>
<gene>
    <name evidence="4" type="ORF">GCM10010430_38600</name>
</gene>
<feature type="domain" description="Ketoreductase" evidence="3">
    <location>
        <begin position="11"/>
        <end position="185"/>
    </location>
</feature>
<evidence type="ECO:0000313" key="4">
    <source>
        <dbReference type="EMBL" id="GAA2251735.1"/>
    </source>
</evidence>
<keyword evidence="2" id="KW-0560">Oxidoreductase</keyword>
<dbReference type="PANTHER" id="PTHR43008:SF4">
    <property type="entry name" value="CHAIN DEHYDROGENASE, PUTATIVE (AFU_ORTHOLOGUE AFUA_4G08710)-RELATED"/>
    <property type="match status" value="1"/>
</dbReference>
<keyword evidence="5" id="KW-1185">Reference proteome</keyword>
<comment type="similarity">
    <text evidence="1">Belongs to the short-chain dehydrogenases/reductases (SDR) family.</text>
</comment>
<protein>
    <submittedName>
        <fullName evidence="4">SDR family oxidoreductase</fullName>
    </submittedName>
</protein>
<evidence type="ECO:0000259" key="3">
    <source>
        <dbReference type="SMART" id="SM00822"/>
    </source>
</evidence>
<dbReference type="SMART" id="SM00822">
    <property type="entry name" value="PKS_KR"/>
    <property type="match status" value="1"/>
</dbReference>
<accession>A0ABP5R555</accession>
<dbReference type="Proteomes" id="UP001500305">
    <property type="component" value="Unassembled WGS sequence"/>
</dbReference>
<organism evidence="4 5">
    <name type="scientific">Kitasatospora cystarginea</name>
    <dbReference type="NCBI Taxonomy" id="58350"/>
    <lineage>
        <taxon>Bacteria</taxon>
        <taxon>Bacillati</taxon>
        <taxon>Actinomycetota</taxon>
        <taxon>Actinomycetes</taxon>
        <taxon>Kitasatosporales</taxon>
        <taxon>Streptomycetaceae</taxon>
        <taxon>Kitasatospora</taxon>
    </lineage>
</organism>
<dbReference type="EMBL" id="BAAATR010000016">
    <property type="protein sequence ID" value="GAA2251735.1"/>
    <property type="molecule type" value="Genomic_DNA"/>
</dbReference>
<reference evidence="5" key="1">
    <citation type="journal article" date="2019" name="Int. J. Syst. Evol. Microbiol.">
        <title>The Global Catalogue of Microorganisms (GCM) 10K type strain sequencing project: providing services to taxonomists for standard genome sequencing and annotation.</title>
        <authorList>
            <consortium name="The Broad Institute Genomics Platform"/>
            <consortium name="The Broad Institute Genome Sequencing Center for Infectious Disease"/>
            <person name="Wu L."/>
            <person name="Ma J."/>
        </authorList>
    </citation>
    <scope>NUCLEOTIDE SEQUENCE [LARGE SCALE GENOMIC DNA]</scope>
    <source>
        <strain evidence="5">JCM 7356</strain>
    </source>
</reference>
<dbReference type="NCBIfam" id="NF005559">
    <property type="entry name" value="PRK07231.1"/>
    <property type="match status" value="1"/>
</dbReference>
<comment type="caution">
    <text evidence="4">The sequence shown here is derived from an EMBL/GenBank/DDBJ whole genome shotgun (WGS) entry which is preliminary data.</text>
</comment>
<evidence type="ECO:0000256" key="2">
    <source>
        <dbReference type="ARBA" id="ARBA00023002"/>
    </source>
</evidence>
<dbReference type="PRINTS" id="PR00081">
    <property type="entry name" value="GDHRDH"/>
</dbReference>
<dbReference type="Gene3D" id="3.40.50.720">
    <property type="entry name" value="NAD(P)-binding Rossmann-like Domain"/>
    <property type="match status" value="1"/>
</dbReference>
<dbReference type="CDD" id="cd05233">
    <property type="entry name" value="SDR_c"/>
    <property type="match status" value="1"/>
</dbReference>
<sequence length="251" mass="26240">MDTSMGQLDEKVALVTGGSTGIGLAIARRFAAEGATVYLTGRRKATLDAAVQVVGERGIGIQSDVSNLDDLDRLFATIEERRGRLDVVVANAGFAEIARLGEITEEHYDKTFDINVKGAIFTVQKALPLMPDGASVIVLSSTNASMGIEGMTTYGATKAANRNFARTWAAELAGRGIRVNALSPGPIETPGIRGLSAQGDRQLADSLAAMLPLGRIGRPEEVAAAAVFLASDQSSFTTGAELFVDGGLNQV</sequence>